<dbReference type="Proteomes" id="UP000016498">
    <property type="component" value="Unassembled WGS sequence"/>
</dbReference>
<protein>
    <submittedName>
        <fullName evidence="1">Uncharacterized protein</fullName>
    </submittedName>
</protein>
<dbReference type="HOGENOM" id="CLU_2766588_0_0_11"/>
<evidence type="ECO:0000313" key="2">
    <source>
        <dbReference type="Proteomes" id="UP000016498"/>
    </source>
</evidence>
<proteinExistence type="predicted"/>
<sequence>MRFLLARSALFQAFVTDLDTIGRLVGENGGPLGSFSSAGSTCARSVPCQLAGCEQRGHSRESLYPAACG</sequence>
<reference evidence="1 2" key="1">
    <citation type="submission" date="2013-06" db="EMBL/GenBank/DDBJ databases">
        <authorList>
            <person name="Weinstock G."/>
            <person name="Sodergren E."/>
            <person name="Lobos E.A."/>
            <person name="Fulton L."/>
            <person name="Fulton R."/>
            <person name="Courtney L."/>
            <person name="Fronick C."/>
            <person name="O'Laughlin M."/>
            <person name="Godfrey J."/>
            <person name="Wilson R.M."/>
            <person name="Miner T."/>
            <person name="Farmer C."/>
            <person name="Delehaunty K."/>
            <person name="Cordes M."/>
            <person name="Minx P."/>
            <person name="Tomlinson C."/>
            <person name="Chen J."/>
            <person name="Wollam A."/>
            <person name="Pepin K.H."/>
            <person name="Bhonagiri V."/>
            <person name="Zhang X."/>
            <person name="Warren W."/>
            <person name="Mitreva M."/>
            <person name="Mardis E.R."/>
            <person name="Wilson R.K."/>
        </authorList>
    </citation>
    <scope>NUCLEOTIDE SEQUENCE [LARGE SCALE GENOMIC DNA]</scope>
    <source>
        <strain evidence="1 2">F0510</strain>
    </source>
</reference>
<gene>
    <name evidence="1" type="ORF">HMPREF1549_00738</name>
</gene>
<accession>U1Q041</accession>
<dbReference type="AlphaFoldDB" id="U1Q041"/>
<dbReference type="EMBL" id="AWSD01000070">
    <property type="protein sequence ID" value="ERH21355.1"/>
    <property type="molecule type" value="Genomic_DNA"/>
</dbReference>
<organism evidence="1 2">
    <name type="scientific">Actinomyces johnsonii F0510</name>
    <dbReference type="NCBI Taxonomy" id="1227262"/>
    <lineage>
        <taxon>Bacteria</taxon>
        <taxon>Bacillati</taxon>
        <taxon>Actinomycetota</taxon>
        <taxon>Actinomycetes</taxon>
        <taxon>Actinomycetales</taxon>
        <taxon>Actinomycetaceae</taxon>
        <taxon>Actinomyces</taxon>
    </lineage>
</organism>
<comment type="caution">
    <text evidence="1">The sequence shown here is derived from an EMBL/GenBank/DDBJ whole genome shotgun (WGS) entry which is preliminary data.</text>
</comment>
<evidence type="ECO:0000313" key="1">
    <source>
        <dbReference type="EMBL" id="ERH21355.1"/>
    </source>
</evidence>
<name>U1Q041_9ACTO</name>